<keyword evidence="1" id="KW-1133">Transmembrane helix</keyword>
<protein>
    <submittedName>
        <fullName evidence="2">Uncharacterized protein</fullName>
    </submittedName>
</protein>
<reference evidence="2" key="1">
    <citation type="journal article" date="2020" name="mSystems">
        <title>Genome- and Community-Level Interaction Insights into Carbon Utilization and Element Cycling Functions of Hydrothermarchaeota in Hydrothermal Sediment.</title>
        <authorList>
            <person name="Zhou Z."/>
            <person name="Liu Y."/>
            <person name="Xu W."/>
            <person name="Pan J."/>
            <person name="Luo Z.H."/>
            <person name="Li M."/>
        </authorList>
    </citation>
    <scope>NUCLEOTIDE SEQUENCE [LARGE SCALE GENOMIC DNA]</scope>
    <source>
        <strain evidence="2">SpSt-548</strain>
    </source>
</reference>
<dbReference type="Gene3D" id="3.30.565.10">
    <property type="entry name" value="Histidine kinase-like ATPase, C-terminal domain"/>
    <property type="match status" value="1"/>
</dbReference>
<evidence type="ECO:0000256" key="1">
    <source>
        <dbReference type="SAM" id="Phobius"/>
    </source>
</evidence>
<keyword evidence="1" id="KW-0812">Transmembrane</keyword>
<keyword evidence="1" id="KW-0472">Membrane</keyword>
<dbReference type="SUPFAM" id="SSF55874">
    <property type="entry name" value="ATPase domain of HSP90 chaperone/DNA topoisomerase II/histidine kinase"/>
    <property type="match status" value="1"/>
</dbReference>
<feature type="transmembrane region" description="Helical" evidence="1">
    <location>
        <begin position="20"/>
        <end position="43"/>
    </location>
</feature>
<accession>A0A7V4G8K0</accession>
<dbReference type="InterPro" id="IPR036890">
    <property type="entry name" value="HATPase_C_sf"/>
</dbReference>
<feature type="transmembrane region" description="Helical" evidence="1">
    <location>
        <begin position="234"/>
        <end position="257"/>
    </location>
</feature>
<evidence type="ECO:0000313" key="2">
    <source>
        <dbReference type="EMBL" id="HGS05256.1"/>
    </source>
</evidence>
<organism evidence="2">
    <name type="scientific">Desulfobacca acetoxidans</name>
    <dbReference type="NCBI Taxonomy" id="60893"/>
    <lineage>
        <taxon>Bacteria</taxon>
        <taxon>Pseudomonadati</taxon>
        <taxon>Thermodesulfobacteriota</taxon>
        <taxon>Desulfobaccia</taxon>
        <taxon>Desulfobaccales</taxon>
        <taxon>Desulfobaccaceae</taxon>
        <taxon>Desulfobacca</taxon>
    </lineage>
</organism>
<gene>
    <name evidence="2" type="ORF">ENT08_05885</name>
</gene>
<dbReference type="AlphaFoldDB" id="A0A7V4G8K0"/>
<sequence length="522" mass="57650">MPRKKLSFPKYSLRSRLLVLSGATFLMCAGVILMFFPLLNLTLEGLLDSSVKLMREAKEVEATTIARLMVLEFSRMKELLEVKPGPESEADNIIKNLLWQKVTFNEVVEGIELIRGQGDGKGSHLTYLFYRREAPELKPMAGPQKIVKKFSGNEKELLDFINTRQMVDKRSLDAINWGPKEEGQMLLRYLPVHILVPEEGALYWGVAKIGIDTSGLTHLLTLQNREKDRIRKAIWLEIILSLTVAGVLAVSLLYLWARSLTEPLRILSLAAKDFKAAQPQEFGLWLENLRRVDSRGQAEVEDLKETLMRLGGALPRLGERLFTGEYQACLARVASRALPGLLGDNSRLRLETTLREWQRFAQSSGGEWQRTDIQPLLAGAWQLVTAGLPPTVRTALDSSPTPPLWGAPGLLAQALLLAMEYAAQVVPPEGGFRLKAGPTAAGGMEVVLRAEGAEVTPEECRRLLEPLTTPPEYRVPLGPALAAAIAAAHGGSLTAAPDPQGLELTLRLPPLGPDHELHEPYI</sequence>
<dbReference type="EMBL" id="DSXI01000347">
    <property type="protein sequence ID" value="HGS05256.1"/>
    <property type="molecule type" value="Genomic_DNA"/>
</dbReference>
<comment type="caution">
    <text evidence="2">The sequence shown here is derived from an EMBL/GenBank/DDBJ whole genome shotgun (WGS) entry which is preliminary data.</text>
</comment>
<proteinExistence type="predicted"/>
<name>A0A7V4G8K0_9BACT</name>